<sequence length="119" mass="12479">QIPVQVVEAAATALTPDLLEQLVTKVADVVTQRLSGSSMGTNPTTSVSLPGSSSPHPPDASILQQPVDHKILQEVQPTIDSLVEVAVVQSQEAIAGIRYGDTPSIPKTSLEIDSRVNDS</sequence>
<feature type="non-terminal residue" evidence="2">
    <location>
        <position position="119"/>
    </location>
</feature>
<feature type="non-terminal residue" evidence="2">
    <location>
        <position position="1"/>
    </location>
</feature>
<accession>A0A6S7JTU2</accession>
<evidence type="ECO:0000256" key="1">
    <source>
        <dbReference type="SAM" id="MobiDB-lite"/>
    </source>
</evidence>
<evidence type="ECO:0000313" key="2">
    <source>
        <dbReference type="EMBL" id="CAB4033534.1"/>
    </source>
</evidence>
<reference evidence="2" key="1">
    <citation type="submission" date="2020-04" db="EMBL/GenBank/DDBJ databases">
        <authorList>
            <person name="Alioto T."/>
            <person name="Alioto T."/>
            <person name="Gomez Garrido J."/>
        </authorList>
    </citation>
    <scope>NUCLEOTIDE SEQUENCE</scope>
    <source>
        <strain evidence="2">A484AB</strain>
    </source>
</reference>
<name>A0A6S7JTU2_PARCT</name>
<dbReference type="EMBL" id="CACRXK020019335">
    <property type="protein sequence ID" value="CAB4033534.1"/>
    <property type="molecule type" value="Genomic_DNA"/>
</dbReference>
<protein>
    <submittedName>
        <fullName evidence="2">Uncharacterized protein</fullName>
    </submittedName>
</protein>
<keyword evidence="3" id="KW-1185">Reference proteome</keyword>
<proteinExistence type="predicted"/>
<dbReference type="Proteomes" id="UP001152795">
    <property type="component" value="Unassembled WGS sequence"/>
</dbReference>
<feature type="region of interest" description="Disordered" evidence="1">
    <location>
        <begin position="33"/>
        <end position="60"/>
    </location>
</feature>
<gene>
    <name evidence="2" type="ORF">PACLA_8A084437</name>
</gene>
<dbReference type="AlphaFoldDB" id="A0A6S7JTU2"/>
<comment type="caution">
    <text evidence="2">The sequence shown here is derived from an EMBL/GenBank/DDBJ whole genome shotgun (WGS) entry which is preliminary data.</text>
</comment>
<organism evidence="2 3">
    <name type="scientific">Paramuricea clavata</name>
    <name type="common">Red gorgonian</name>
    <name type="synonym">Violescent sea-whip</name>
    <dbReference type="NCBI Taxonomy" id="317549"/>
    <lineage>
        <taxon>Eukaryota</taxon>
        <taxon>Metazoa</taxon>
        <taxon>Cnidaria</taxon>
        <taxon>Anthozoa</taxon>
        <taxon>Octocorallia</taxon>
        <taxon>Malacalcyonacea</taxon>
        <taxon>Plexauridae</taxon>
        <taxon>Paramuricea</taxon>
    </lineage>
</organism>
<evidence type="ECO:0000313" key="3">
    <source>
        <dbReference type="Proteomes" id="UP001152795"/>
    </source>
</evidence>
<feature type="compositionally biased region" description="Polar residues" evidence="1">
    <location>
        <begin position="33"/>
        <end position="54"/>
    </location>
</feature>